<reference evidence="2" key="1">
    <citation type="submission" date="2018-05" db="EMBL/GenBank/DDBJ databases">
        <authorList>
            <person name="Lanie J.A."/>
            <person name="Ng W.-L."/>
            <person name="Kazmierczak K.M."/>
            <person name="Andrzejewski T.M."/>
            <person name="Davidsen T.M."/>
            <person name="Wayne K.J."/>
            <person name="Tettelin H."/>
            <person name="Glass J.I."/>
            <person name="Rusch D."/>
            <person name="Podicherti R."/>
            <person name="Tsui H.-C.T."/>
            <person name="Winkler M.E."/>
        </authorList>
    </citation>
    <scope>NUCLEOTIDE SEQUENCE</scope>
</reference>
<dbReference type="EMBL" id="UINC01204129">
    <property type="protein sequence ID" value="SVE24714.1"/>
    <property type="molecule type" value="Genomic_DNA"/>
</dbReference>
<protein>
    <submittedName>
        <fullName evidence="2">Uncharacterized protein</fullName>
    </submittedName>
</protein>
<dbReference type="AlphaFoldDB" id="A0A383BXS0"/>
<gene>
    <name evidence="2" type="ORF">METZ01_LOCUS477568</name>
</gene>
<sequence>MANQDAAFGFRPTRSLVGGQIRTEEYKIANNYNTAIYTGQVVEAVAAGGIEAAAAEDTQVAGVFGGVFYTDPTTSKPTWSAYYPASTNASDLKASVYADPEIVYEAQHSGTGTAAMNNSAMDFAGVSGSTITGQSTSELDTSNSGTGGNFKQIGISTDPDNSDTSSANANAYCVFATGLHIFKLTTGV</sequence>
<evidence type="ECO:0000256" key="1">
    <source>
        <dbReference type="SAM" id="MobiDB-lite"/>
    </source>
</evidence>
<feature type="compositionally biased region" description="Polar residues" evidence="1">
    <location>
        <begin position="132"/>
        <end position="144"/>
    </location>
</feature>
<name>A0A383BXS0_9ZZZZ</name>
<accession>A0A383BXS0</accession>
<proteinExistence type="predicted"/>
<feature type="region of interest" description="Disordered" evidence="1">
    <location>
        <begin position="132"/>
        <end position="162"/>
    </location>
</feature>
<organism evidence="2">
    <name type="scientific">marine metagenome</name>
    <dbReference type="NCBI Taxonomy" id="408172"/>
    <lineage>
        <taxon>unclassified sequences</taxon>
        <taxon>metagenomes</taxon>
        <taxon>ecological metagenomes</taxon>
    </lineage>
</organism>
<evidence type="ECO:0000313" key="2">
    <source>
        <dbReference type="EMBL" id="SVE24714.1"/>
    </source>
</evidence>